<comment type="subunit">
    <text evidence="4 21">The main subunits of complex b-c1 are: cytochrome b, cytochrome c1 and the Rieske protein.</text>
</comment>
<evidence type="ECO:0000256" key="18">
    <source>
        <dbReference type="ARBA" id="ARBA00023157"/>
    </source>
</evidence>
<evidence type="ECO:0000256" key="22">
    <source>
        <dbReference type="SAM" id="MobiDB-lite"/>
    </source>
</evidence>
<evidence type="ECO:0000256" key="8">
    <source>
        <dbReference type="ARBA" id="ARBA00022475"/>
    </source>
</evidence>
<comment type="cofactor">
    <cofactor evidence="20">
        <name>[2Fe-2S] cluster</name>
        <dbReference type="ChEBI" id="CHEBI:190135"/>
    </cofactor>
    <text evidence="20">Binds 1 [2Fe-2S] cluster per subunit.</text>
</comment>
<dbReference type="SUPFAM" id="SSF50022">
    <property type="entry name" value="ISP domain"/>
    <property type="match status" value="1"/>
</dbReference>
<keyword evidence="14 20" id="KW-1133">Transmembrane helix</keyword>
<comment type="similarity">
    <text evidence="3">Belongs to the Rieske iron-sulfur protein family.</text>
</comment>
<dbReference type="Pfam" id="PF00355">
    <property type="entry name" value="Rieske"/>
    <property type="match status" value="1"/>
</dbReference>
<dbReference type="AlphaFoldDB" id="A0A6J4RPV1"/>
<reference evidence="24" key="1">
    <citation type="submission" date="2020-02" db="EMBL/GenBank/DDBJ databases">
        <authorList>
            <person name="Meier V. D."/>
        </authorList>
    </citation>
    <scope>NUCLEOTIDE SEQUENCE</scope>
    <source>
        <strain evidence="24">AVDCRST_MAG39</strain>
    </source>
</reference>
<evidence type="ECO:0000256" key="14">
    <source>
        <dbReference type="ARBA" id="ARBA00022989"/>
    </source>
</evidence>
<evidence type="ECO:0000256" key="16">
    <source>
        <dbReference type="ARBA" id="ARBA00023014"/>
    </source>
</evidence>
<keyword evidence="8" id="KW-1003">Cell membrane</keyword>
<evidence type="ECO:0000256" key="4">
    <source>
        <dbReference type="ARBA" id="ARBA00011649"/>
    </source>
</evidence>
<feature type="transmembrane region" description="Helical" evidence="20">
    <location>
        <begin position="49"/>
        <end position="70"/>
    </location>
</feature>
<keyword evidence="13 20" id="KW-0249">Electron transport</keyword>
<keyword evidence="10" id="KW-0001">2Fe-2S</keyword>
<evidence type="ECO:0000256" key="3">
    <source>
        <dbReference type="ARBA" id="ARBA00010651"/>
    </source>
</evidence>
<evidence type="ECO:0000256" key="11">
    <source>
        <dbReference type="ARBA" id="ARBA00022723"/>
    </source>
</evidence>
<evidence type="ECO:0000256" key="2">
    <source>
        <dbReference type="ARBA" id="ARBA00004162"/>
    </source>
</evidence>
<dbReference type="GO" id="GO:0046872">
    <property type="term" value="F:metal ion binding"/>
    <property type="evidence" value="ECO:0007669"/>
    <property type="project" value="UniProtKB-KW"/>
</dbReference>
<keyword evidence="9 20" id="KW-0812">Transmembrane</keyword>
<evidence type="ECO:0000256" key="6">
    <source>
        <dbReference type="ARBA" id="ARBA00019816"/>
    </source>
</evidence>
<feature type="compositionally biased region" description="Polar residues" evidence="22">
    <location>
        <begin position="1"/>
        <end position="11"/>
    </location>
</feature>
<dbReference type="Gene3D" id="1.20.5.510">
    <property type="entry name" value="Single helix bin"/>
    <property type="match status" value="1"/>
</dbReference>
<evidence type="ECO:0000256" key="10">
    <source>
        <dbReference type="ARBA" id="ARBA00022714"/>
    </source>
</evidence>
<dbReference type="Pfam" id="PF10399">
    <property type="entry name" value="UCR_Fe-S_N"/>
    <property type="match status" value="1"/>
</dbReference>
<comment type="catalytic activity">
    <reaction evidence="19 20">
        <text>a quinol + 2 Fe(III)-[cytochrome c](out) = a quinone + 2 Fe(II)-[cytochrome c](out) + 2 H(+)(out)</text>
        <dbReference type="Rhea" id="RHEA:11484"/>
        <dbReference type="Rhea" id="RHEA-COMP:10350"/>
        <dbReference type="Rhea" id="RHEA-COMP:14399"/>
        <dbReference type="ChEBI" id="CHEBI:15378"/>
        <dbReference type="ChEBI" id="CHEBI:24646"/>
        <dbReference type="ChEBI" id="CHEBI:29033"/>
        <dbReference type="ChEBI" id="CHEBI:29034"/>
        <dbReference type="ChEBI" id="CHEBI:132124"/>
        <dbReference type="EC" id="7.1.1.8"/>
    </reaction>
</comment>
<evidence type="ECO:0000256" key="5">
    <source>
        <dbReference type="ARBA" id="ARBA00012951"/>
    </source>
</evidence>
<feature type="region of interest" description="Disordered" evidence="22">
    <location>
        <begin position="1"/>
        <end position="29"/>
    </location>
</feature>
<comment type="subcellular location">
    <subcellularLocation>
        <location evidence="2">Cell membrane</location>
        <topology evidence="2">Single-pass membrane protein</topology>
    </subcellularLocation>
</comment>
<evidence type="ECO:0000256" key="12">
    <source>
        <dbReference type="ARBA" id="ARBA00022967"/>
    </source>
</evidence>
<evidence type="ECO:0000256" key="21">
    <source>
        <dbReference type="RuleBase" id="RU004497"/>
    </source>
</evidence>
<dbReference type="CDD" id="cd03470">
    <property type="entry name" value="Rieske_cytochrome_bc1"/>
    <property type="match status" value="1"/>
</dbReference>
<evidence type="ECO:0000256" key="13">
    <source>
        <dbReference type="ARBA" id="ARBA00022982"/>
    </source>
</evidence>
<evidence type="ECO:0000256" key="7">
    <source>
        <dbReference type="ARBA" id="ARBA00022448"/>
    </source>
</evidence>
<evidence type="ECO:0000256" key="17">
    <source>
        <dbReference type="ARBA" id="ARBA00023136"/>
    </source>
</evidence>
<evidence type="ECO:0000256" key="1">
    <source>
        <dbReference type="ARBA" id="ARBA00002444"/>
    </source>
</evidence>
<organism evidence="24">
    <name type="scientific">uncultured Sphingomonadaceae bacterium</name>
    <dbReference type="NCBI Taxonomy" id="169976"/>
    <lineage>
        <taxon>Bacteria</taxon>
        <taxon>Pseudomonadati</taxon>
        <taxon>Pseudomonadota</taxon>
        <taxon>Alphaproteobacteria</taxon>
        <taxon>Sphingomonadales</taxon>
        <taxon>Sphingomonadaceae</taxon>
        <taxon>environmental samples</taxon>
    </lineage>
</organism>
<dbReference type="EC" id="7.1.1.8" evidence="5 20"/>
<dbReference type="PANTHER" id="PTHR10134">
    <property type="entry name" value="CYTOCHROME B-C1 COMPLEX SUBUNIT RIESKE, MITOCHONDRIAL"/>
    <property type="match status" value="1"/>
</dbReference>
<feature type="domain" description="Rieske" evidence="23">
    <location>
        <begin position="114"/>
        <end position="212"/>
    </location>
</feature>
<keyword evidence="12" id="KW-1278">Translocase</keyword>
<evidence type="ECO:0000256" key="19">
    <source>
        <dbReference type="ARBA" id="ARBA00029351"/>
    </source>
</evidence>
<evidence type="ECO:0000256" key="9">
    <source>
        <dbReference type="ARBA" id="ARBA00022692"/>
    </source>
</evidence>
<keyword evidence="7 20" id="KW-0813">Transport</keyword>
<dbReference type="InterPro" id="IPR017941">
    <property type="entry name" value="Rieske_2Fe-2S"/>
</dbReference>
<comment type="function">
    <text evidence="1">Component of the ubiquinol-cytochrome c reductase complex (complex III or cytochrome b-c1 complex), which is a respiratory chain that generates an electrochemical potential coupled to ATP synthesis.</text>
</comment>
<dbReference type="InterPro" id="IPR006317">
    <property type="entry name" value="Ubiquinol_cyt_c_Rdtase_Fe-S-su"/>
</dbReference>
<dbReference type="GO" id="GO:0008121">
    <property type="term" value="F:quinol-cytochrome-c reductase activity"/>
    <property type="evidence" value="ECO:0007669"/>
    <property type="project" value="UniProtKB-EC"/>
</dbReference>
<name>A0A6J4RPV1_9SPHN</name>
<sequence length="214" mass="22733">MATVNHPTGSTAHDGAAAHAPSHVHVDGAPVDGAHEEAAAGDGHRRRDFINVAALSFLGVGTAVAIYPLINQMNPSADVLALASAEVDISRIEPGQAIKTVWRKQPVFIRNLTPQEIAAANKVDVGSLRDPQTLAERTKEGKQNWLVTMAVCTHLGCVPLGGSEGENKGEYNGYFCPCHGSHYDEAARIRKGPAPKNLEVPEFAFVSDTVIRIG</sequence>
<proteinExistence type="inferred from homology"/>
<gene>
    <name evidence="24" type="ORF">AVDCRST_MAG39-28</name>
</gene>
<evidence type="ECO:0000256" key="15">
    <source>
        <dbReference type="ARBA" id="ARBA00023004"/>
    </source>
</evidence>
<keyword evidence="11" id="KW-0479">Metal-binding</keyword>
<keyword evidence="24" id="KW-0560">Oxidoreductase</keyword>
<accession>A0A6J4RPV1</accession>
<dbReference type="FunFam" id="2.102.10.10:FF:000001">
    <property type="entry name" value="Cytochrome b-c1 complex subunit Rieske, mitochondrial"/>
    <property type="match status" value="1"/>
</dbReference>
<keyword evidence="15" id="KW-0408">Iron</keyword>
<dbReference type="InterPro" id="IPR014349">
    <property type="entry name" value="Rieske_Fe-S_prot"/>
</dbReference>
<keyword evidence="18" id="KW-1015">Disulfide bond</keyword>
<dbReference type="GO" id="GO:0051537">
    <property type="term" value="F:2 iron, 2 sulfur cluster binding"/>
    <property type="evidence" value="ECO:0007669"/>
    <property type="project" value="UniProtKB-KW"/>
</dbReference>
<dbReference type="NCBIfam" id="TIGR01416">
    <property type="entry name" value="Rieske_proteo"/>
    <property type="match status" value="1"/>
</dbReference>
<dbReference type="EMBL" id="CADCVW010000001">
    <property type="protein sequence ID" value="CAA9478652.1"/>
    <property type="molecule type" value="Genomic_DNA"/>
</dbReference>
<comment type="miscellaneous">
    <text evidence="20">The Rieske protein is a high potential 2Fe-2S protein.</text>
</comment>
<dbReference type="InterPro" id="IPR036922">
    <property type="entry name" value="Rieske_2Fe-2S_sf"/>
</dbReference>
<keyword evidence="16" id="KW-0411">Iron-sulfur</keyword>
<dbReference type="InterPro" id="IPR019470">
    <property type="entry name" value="Ubiq_cytC_Rdtase_Fe-S_su_TAT"/>
</dbReference>
<dbReference type="GO" id="GO:0016491">
    <property type="term" value="F:oxidoreductase activity"/>
    <property type="evidence" value="ECO:0007669"/>
    <property type="project" value="UniProtKB-KW"/>
</dbReference>
<evidence type="ECO:0000313" key="24">
    <source>
        <dbReference type="EMBL" id="CAA9478652.1"/>
    </source>
</evidence>
<dbReference type="PROSITE" id="PS51296">
    <property type="entry name" value="RIESKE"/>
    <property type="match status" value="1"/>
</dbReference>
<dbReference type="GO" id="GO:0005886">
    <property type="term" value="C:plasma membrane"/>
    <property type="evidence" value="ECO:0007669"/>
    <property type="project" value="UniProtKB-SubCell"/>
</dbReference>
<evidence type="ECO:0000259" key="23">
    <source>
        <dbReference type="PROSITE" id="PS51296"/>
    </source>
</evidence>
<keyword evidence="17 20" id="KW-0472">Membrane</keyword>
<evidence type="ECO:0000256" key="20">
    <source>
        <dbReference type="RuleBase" id="RU004494"/>
    </source>
</evidence>
<protein>
    <recommendedName>
        <fullName evidence="6 20">Ubiquinol-cytochrome c reductase iron-sulfur subunit</fullName>
        <ecNumber evidence="5 20">7.1.1.8</ecNumber>
    </recommendedName>
</protein>
<dbReference type="PRINTS" id="PR00162">
    <property type="entry name" value="RIESKE"/>
</dbReference>
<dbReference type="Gene3D" id="2.102.10.10">
    <property type="entry name" value="Rieske [2Fe-2S] iron-sulphur domain"/>
    <property type="match status" value="1"/>
</dbReference>
<dbReference type="InterPro" id="IPR005805">
    <property type="entry name" value="Rieske_Fe-S_prot_C"/>
</dbReference>